<keyword evidence="5" id="KW-0804">Transcription</keyword>
<dbReference type="InterPro" id="IPR000262">
    <property type="entry name" value="FMN-dep_DH"/>
</dbReference>
<dbReference type="InterPro" id="IPR020846">
    <property type="entry name" value="MFS_dom"/>
</dbReference>
<feature type="transmembrane region" description="Helical" evidence="8">
    <location>
        <begin position="394"/>
        <end position="415"/>
    </location>
</feature>
<feature type="transmembrane region" description="Helical" evidence="8">
    <location>
        <begin position="307"/>
        <end position="326"/>
    </location>
</feature>
<feature type="transmembrane region" description="Helical" evidence="8">
    <location>
        <begin position="277"/>
        <end position="295"/>
    </location>
</feature>
<dbReference type="SUPFAM" id="SSF103473">
    <property type="entry name" value="MFS general substrate transporter"/>
    <property type="match status" value="1"/>
</dbReference>
<dbReference type="eggNOG" id="KOG2504">
    <property type="taxonomic scope" value="Eukaryota"/>
</dbReference>
<evidence type="ECO:0000256" key="7">
    <source>
        <dbReference type="SAM" id="MobiDB-lite"/>
    </source>
</evidence>
<dbReference type="InterPro" id="IPR036259">
    <property type="entry name" value="MFS_trans_sf"/>
</dbReference>
<keyword evidence="8" id="KW-1133">Transmembrane helix</keyword>
<dbReference type="VEuPathDB" id="FungiDB:AO090038000047"/>
<comment type="cofactor">
    <cofactor evidence="1">
        <name>FMN</name>
        <dbReference type="ChEBI" id="CHEBI:58210"/>
    </cofactor>
</comment>
<keyword evidence="4" id="KW-0805">Transcription regulation</keyword>
<name>A0A1S9D788_ASPOZ</name>
<keyword evidence="8" id="KW-0812">Transmembrane</keyword>
<dbReference type="OrthoDB" id="4064873at2759"/>
<evidence type="ECO:0000256" key="3">
    <source>
        <dbReference type="ARBA" id="ARBA00023002"/>
    </source>
</evidence>
<feature type="transmembrane region" description="Helical" evidence="8">
    <location>
        <begin position="86"/>
        <end position="107"/>
    </location>
</feature>
<dbReference type="EMBL" id="MKZY01000010">
    <property type="protein sequence ID" value="OOO04968.1"/>
    <property type="molecule type" value="Genomic_DNA"/>
</dbReference>
<feature type="transmembrane region" description="Helical" evidence="8">
    <location>
        <begin position="62"/>
        <end position="79"/>
    </location>
</feature>
<evidence type="ECO:0000313" key="11">
    <source>
        <dbReference type="EMBL" id="OOO04968.1"/>
    </source>
</evidence>
<feature type="transmembrane region" description="Helical" evidence="8">
    <location>
        <begin position="362"/>
        <end position="382"/>
    </location>
</feature>
<dbReference type="Gene3D" id="1.20.1250.20">
    <property type="entry name" value="MFS general substrate transporter like domains"/>
    <property type="match status" value="1"/>
</dbReference>
<dbReference type="InterPro" id="IPR008259">
    <property type="entry name" value="FMN_hydac_DH_AS"/>
</dbReference>
<dbReference type="GO" id="GO:0016491">
    <property type="term" value="F:oxidoreductase activity"/>
    <property type="evidence" value="ECO:0007669"/>
    <property type="project" value="UniProtKB-KW"/>
</dbReference>
<dbReference type="GO" id="GO:0022857">
    <property type="term" value="F:transmembrane transporter activity"/>
    <property type="evidence" value="ECO:0007669"/>
    <property type="project" value="InterPro"/>
</dbReference>
<dbReference type="CDD" id="cd17352">
    <property type="entry name" value="MFS_MCT_SLC16"/>
    <property type="match status" value="1"/>
</dbReference>
<keyword evidence="3" id="KW-0560">Oxidoreductase</keyword>
<evidence type="ECO:0000256" key="8">
    <source>
        <dbReference type="SAM" id="Phobius"/>
    </source>
</evidence>
<dbReference type="PROSITE" id="PS51349">
    <property type="entry name" value="FMN_HYDROXY_ACID_DH_2"/>
    <property type="match status" value="1"/>
</dbReference>
<evidence type="ECO:0000256" key="2">
    <source>
        <dbReference type="ARBA" id="ARBA00004141"/>
    </source>
</evidence>
<dbReference type="GO" id="GO:0006351">
    <property type="term" value="P:DNA-templated transcription"/>
    <property type="evidence" value="ECO:0007669"/>
    <property type="project" value="InterPro"/>
</dbReference>
<feature type="transmembrane region" description="Helical" evidence="8">
    <location>
        <begin position="245"/>
        <end position="265"/>
    </location>
</feature>
<dbReference type="VEuPathDB" id="FungiDB:AO090701000983"/>
<dbReference type="SUPFAM" id="SSF51395">
    <property type="entry name" value="FMN-linked oxidoreductases"/>
    <property type="match status" value="1"/>
</dbReference>
<feature type="domain" description="Major facilitator superfamily (MFS) profile" evidence="9">
    <location>
        <begin position="20"/>
        <end position="419"/>
    </location>
</feature>
<dbReference type="GO" id="GO:0016020">
    <property type="term" value="C:membrane"/>
    <property type="evidence" value="ECO:0007669"/>
    <property type="project" value="UniProtKB-SubCell"/>
</dbReference>
<proteinExistence type="predicted"/>
<organism evidence="11 12">
    <name type="scientific">Aspergillus oryzae</name>
    <name type="common">Yellow koji mold</name>
    <dbReference type="NCBI Taxonomy" id="5062"/>
    <lineage>
        <taxon>Eukaryota</taxon>
        <taxon>Fungi</taxon>
        <taxon>Dikarya</taxon>
        <taxon>Ascomycota</taxon>
        <taxon>Pezizomycotina</taxon>
        <taxon>Eurotiomycetes</taxon>
        <taxon>Eurotiomycetidae</taxon>
        <taxon>Eurotiales</taxon>
        <taxon>Aspergillaceae</taxon>
        <taxon>Aspergillus</taxon>
        <taxon>Aspergillus subgen. Circumdati</taxon>
    </lineage>
</organism>
<dbReference type="PANTHER" id="PTHR10578:SF104">
    <property type="entry name" value="CYTOCHROME B2, MITOCHONDRIAL-RELATED"/>
    <property type="match status" value="1"/>
</dbReference>
<dbReference type="PANTHER" id="PTHR10578">
    <property type="entry name" value="S -2-HYDROXY-ACID OXIDASE-RELATED"/>
    <property type="match status" value="1"/>
</dbReference>
<accession>A0A1S9D788</accession>
<feature type="transmembrane region" description="Helical" evidence="8">
    <location>
        <begin position="944"/>
        <end position="963"/>
    </location>
</feature>
<dbReference type="Proteomes" id="UP000190312">
    <property type="component" value="Unassembled WGS sequence"/>
</dbReference>
<evidence type="ECO:0000256" key="5">
    <source>
        <dbReference type="ARBA" id="ARBA00023163"/>
    </source>
</evidence>
<feature type="transmembrane region" description="Helical" evidence="8">
    <location>
        <begin position="21"/>
        <end position="42"/>
    </location>
</feature>
<keyword evidence="6" id="KW-0539">Nucleus</keyword>
<dbReference type="PROSITE" id="PS00557">
    <property type="entry name" value="FMN_HYDROXY_ACID_DH_1"/>
    <property type="match status" value="1"/>
</dbReference>
<dbReference type="PROSITE" id="PS50850">
    <property type="entry name" value="MFS"/>
    <property type="match status" value="1"/>
</dbReference>
<dbReference type="CDD" id="cd02922">
    <property type="entry name" value="FCB2_FMN"/>
    <property type="match status" value="1"/>
</dbReference>
<dbReference type="InterPro" id="IPR011701">
    <property type="entry name" value="MFS"/>
</dbReference>
<dbReference type="InterPro" id="IPR007219">
    <property type="entry name" value="XnlR_reg_dom"/>
</dbReference>
<reference evidence="11 12" key="1">
    <citation type="submission" date="2016-10" db="EMBL/GenBank/DDBJ databases">
        <title>Genome sequencing of Aspergillus oryzae BCC7051.</title>
        <authorList>
            <person name="Thammarongtham C."/>
            <person name="Vorapreeda T."/>
            <person name="Nookaew I."/>
            <person name="Srisuk T."/>
            <person name="Land M."/>
            <person name="Jeennor S."/>
            <person name="Laoteng K."/>
        </authorList>
    </citation>
    <scope>NUCLEOTIDE SEQUENCE [LARGE SCALE GENOMIC DNA]</scope>
    <source>
        <strain evidence="11 12">BCC7051</strain>
    </source>
</reference>
<evidence type="ECO:0000256" key="1">
    <source>
        <dbReference type="ARBA" id="ARBA00001917"/>
    </source>
</evidence>
<dbReference type="InterPro" id="IPR013785">
    <property type="entry name" value="Aldolase_TIM"/>
</dbReference>
<dbReference type="CDD" id="cd12148">
    <property type="entry name" value="fungal_TF_MHR"/>
    <property type="match status" value="1"/>
</dbReference>
<evidence type="ECO:0000256" key="4">
    <source>
        <dbReference type="ARBA" id="ARBA00023015"/>
    </source>
</evidence>
<dbReference type="Pfam" id="PF01070">
    <property type="entry name" value="FMN_dh"/>
    <property type="match status" value="1"/>
</dbReference>
<comment type="caution">
    <text evidence="11">The sequence shown here is derived from an EMBL/GenBank/DDBJ whole genome shotgun (WGS) entry which is preliminary data.</text>
</comment>
<feature type="transmembrane region" description="Helical" evidence="8">
    <location>
        <begin position="180"/>
        <end position="202"/>
    </location>
</feature>
<dbReference type="InterPro" id="IPR037458">
    <property type="entry name" value="L-MDH/L-LDH_FMN-bd"/>
</dbReference>
<feature type="transmembrane region" description="Helical" evidence="8">
    <location>
        <begin position="332"/>
        <end position="350"/>
    </location>
</feature>
<sequence>MAKGSSAPPNQKPPSEYTPRACLTILGSFTGLFCTVGFMNSFGVFQEYYGKEQLADKSESTIAWLGAISIFCIFFISVFSGRLLDVFGPTFMLCIGSLGTVFSLMMVSLCKEFYQFILAQGILLGVSLALLACPMLALVGQHIKVKRGAALGIVLGGSSLGGVMWPIAINELLQKPNIGFGWTMRIVAFIMIPLLSVSCICCRPPKTSPPPTQRPASDEEVTITETKASVPKTDYSVLKKPSLQLSCLAFFIIYFGMFSPFFFTTSYAVAEGFSTDLAFYTISIVNGASFFGRVLPGIVADRYGKFNCCIVATFFSGIIALCWTKATSVAGLVMFSLAYGFASGAILSLQQACAAQVATPQTIGLTMGTVMAATSFSAMAGVPISGELAGKYGYLALSIYSGVSLLVGSVLLAAARKNRDQIESLIKSMIFLCQESPELISKMEKLSALANCHTHRRKDPEDARKTKWMAAFPAQNSDVRYVEVQVMELLGSASTLCGAKAESSSCPNKIGGRKVQNFQRITDEIGSSCIYSGVDRRRKGHGKSRDIAFVAKAPSLFAGDLPNSHASPNAPGIPTETTSPVERATPVLIPHAKSVDHTAMDQDSEPHTSDTGGKVYIGQTSSLSFLYFLKRTIKGYIGSVPFTEEEGHHVTVDIPETAVEGITQILSFDEKCSLLDSYFEATSGILDLFTAYEIDQLLSEGPISCQNLLHQPSAVSGDMKATFDLVFAIGAQIRGIGNDSNITTSYFLRARAAAFKGMLMSQTLDTVRVFTLLAFYTLGACNRNAASMFLGIAAKAAVILNLNGTGNDDKLSEEEVCARIRVWNSVQNLDTLSSFIFGRPKGLPASCSVLAKSTQFDTVGGRNSRALFTAMVKACNILDHIVDTLGKNNDILHVPTAEELLRQLRQWSRELPEHIRRIPVKCDLNATLQPADRQALLGSLHISCVHYFAVMLITRPFLVAYLVSRLRGKAPDNLISDPDEGSDASIKNSKVSRLAQVCVSSATDMVDMCVKAKNCSFTFRNLSLLEAWTFGAGLVLGFSVFGGEPRSDIENGFQSAQIILGDIALSSKQAQLYHNILMNLADAVKKYRQRVTEERNYTVQHYMDRILIWEASPDENNSSRERLSTMPQGSEDARQASTSRPQTIFDFTSWTNIQEEQAFYFNMLEMTQLKHFSRFMKPIFLPDTLIKRTANPQLFIQCNAESRFRQILGPVSTALEEKKPELAAVSETRVRLSSVISILDFEYAASQNLPPAAFAFLKSGSEDEHAAKWNRDSWKTIRFRPRVLRPIDGIDISRCILGTKFAAPFFICPAGGAKLAHPQADLCLTMAAGRHHILHWVCNNSHMSQKDMSDARAPDQTTFWQIYARSDLDTTTQEVKQAINLGYKGFALTVDAVRAGKRERDLRVTLAQREQDGIRVNDDDEEDDNFAREPSVGRPAVHPGFDWVSAMKWLRGMTDLPIAIKGIQCWEDAVLCMEYGAHPWLSNHGGRQLDSAPSAVETLVSIRQHCPEVFDKCEVIVDGGITRGSDIVKALALGAKGVGLGRPFLYSAAFGGAGVSKAIRILKNEVETTMALLGITSLNQLNPSYVRIPIIKLDPVVVSR</sequence>
<feature type="domain" description="FMN hydroxy acid dehydrogenase" evidence="10">
    <location>
        <begin position="1230"/>
        <end position="1591"/>
    </location>
</feature>
<keyword evidence="8" id="KW-0472">Membrane</keyword>
<evidence type="ECO:0000313" key="12">
    <source>
        <dbReference type="Proteomes" id="UP000190312"/>
    </source>
</evidence>
<dbReference type="Gene3D" id="3.20.20.70">
    <property type="entry name" value="Aldolase class I"/>
    <property type="match status" value="1"/>
</dbReference>
<dbReference type="Pfam" id="PF07690">
    <property type="entry name" value="MFS_1"/>
    <property type="match status" value="1"/>
</dbReference>
<protein>
    <submittedName>
        <fullName evidence="11">FMN-dependent alpha-hydroxy acid dehydrogenase</fullName>
    </submittedName>
</protein>
<gene>
    <name evidence="11" type="ORF">OAory_01113050</name>
</gene>
<comment type="subcellular location">
    <subcellularLocation>
        <location evidence="2">Membrane</location>
        <topology evidence="2">Multi-pass membrane protein</topology>
    </subcellularLocation>
</comment>
<evidence type="ECO:0000259" key="10">
    <source>
        <dbReference type="PROSITE" id="PS51349"/>
    </source>
</evidence>
<dbReference type="Pfam" id="PF04082">
    <property type="entry name" value="Fungal_trans"/>
    <property type="match status" value="1"/>
</dbReference>
<dbReference type="GO" id="GO:0008270">
    <property type="term" value="F:zinc ion binding"/>
    <property type="evidence" value="ECO:0007669"/>
    <property type="project" value="InterPro"/>
</dbReference>
<dbReference type="InterPro" id="IPR037396">
    <property type="entry name" value="FMN_HAD"/>
</dbReference>
<feature type="transmembrane region" description="Helical" evidence="8">
    <location>
        <begin position="149"/>
        <end position="168"/>
    </location>
</feature>
<feature type="region of interest" description="Disordered" evidence="7">
    <location>
        <begin position="1116"/>
        <end position="1140"/>
    </location>
</feature>
<evidence type="ECO:0000256" key="6">
    <source>
        <dbReference type="ARBA" id="ARBA00023242"/>
    </source>
</evidence>
<feature type="transmembrane region" description="Helical" evidence="8">
    <location>
        <begin position="113"/>
        <end position="137"/>
    </location>
</feature>
<dbReference type="GO" id="GO:0003677">
    <property type="term" value="F:DNA binding"/>
    <property type="evidence" value="ECO:0007669"/>
    <property type="project" value="InterPro"/>
</dbReference>
<evidence type="ECO:0000259" key="9">
    <source>
        <dbReference type="PROSITE" id="PS50850"/>
    </source>
</evidence>